<evidence type="ECO:0000256" key="4">
    <source>
        <dbReference type="ARBA" id="ARBA00022989"/>
    </source>
</evidence>
<dbReference type="InterPro" id="IPR003660">
    <property type="entry name" value="HAMP_dom"/>
</dbReference>
<dbReference type="SUPFAM" id="SSF103190">
    <property type="entry name" value="Sensory domain-like"/>
    <property type="match status" value="1"/>
</dbReference>
<feature type="transmembrane region" description="Helical" evidence="6">
    <location>
        <begin position="341"/>
        <end position="362"/>
    </location>
</feature>
<dbReference type="InterPro" id="IPR029151">
    <property type="entry name" value="Sensor-like_sf"/>
</dbReference>
<evidence type="ECO:0000256" key="6">
    <source>
        <dbReference type="SAM" id="Phobius"/>
    </source>
</evidence>
<dbReference type="PROSITE" id="PS50125">
    <property type="entry name" value="GUANYLATE_CYCLASE_2"/>
    <property type="match status" value="1"/>
</dbReference>
<comment type="subcellular location">
    <subcellularLocation>
        <location evidence="1">Cell membrane</location>
        <topology evidence="1">Multi-pass membrane protein</topology>
    </subcellularLocation>
</comment>
<organism evidence="9 10">
    <name type="scientific">Aquicella lusitana</name>
    <dbReference type="NCBI Taxonomy" id="254246"/>
    <lineage>
        <taxon>Bacteria</taxon>
        <taxon>Pseudomonadati</taxon>
        <taxon>Pseudomonadota</taxon>
        <taxon>Gammaproteobacteria</taxon>
        <taxon>Legionellales</taxon>
        <taxon>Coxiellaceae</taxon>
        <taxon>Aquicella</taxon>
    </lineage>
</organism>
<dbReference type="Gene3D" id="3.30.450.20">
    <property type="entry name" value="PAS domain"/>
    <property type="match status" value="1"/>
</dbReference>
<comment type="caution">
    <text evidence="9">The sequence shown here is derived from an EMBL/GenBank/DDBJ whole genome shotgun (WGS) entry which is preliminary data.</text>
</comment>
<dbReference type="InterPro" id="IPR050697">
    <property type="entry name" value="Adenylyl/Guanylyl_Cyclase_3/4"/>
</dbReference>
<dbReference type="EMBL" id="QQAX01000018">
    <property type="protein sequence ID" value="RDI41680.1"/>
    <property type="molecule type" value="Genomic_DNA"/>
</dbReference>
<protein>
    <submittedName>
        <fullName evidence="9">Adenylate cyclase</fullName>
    </submittedName>
</protein>
<dbReference type="SMART" id="SM00044">
    <property type="entry name" value="CYCc"/>
    <property type="match status" value="1"/>
</dbReference>
<dbReference type="Gene3D" id="6.10.340.10">
    <property type="match status" value="1"/>
</dbReference>
<sequence>MTARLQYLKDKTTQFIVTLRFSLLFIFMTLFVITIITLFSVFYFHVSDLVMRAAYLLIDKESYAIINDLNIHLYPVEEASEFTGELVREKVLDVDDVDEMQEYLLHFLKRFALVSGVYWGDINGNFIYSRKENNGNITNIFIDQRAKPATETLLYRDKQENIVKRLTVRLNYDPRTRLWFRNALQQKKMIWTDVYVFALEPVLGVSVATPVFDRKGNALGVFGMDVRLDYLSQYVGTHKIRQLGEVFITDDEGNLIAAPQFTIDPTRYKGGLIKLSDVSEAYAAAFNAFRKSNKSMFIFESKGEDYIAAFKKIPSLAAHGWYIGVIDPETDFTRPIRELEFIYLFVDLVIFMLGIVLISGFVTRIVTPIKKLVKETEKIKHFDLSSRERVRSRIKEVVELSDAIYAMKMGLRSFQKYVPSTLVRRLIDAGEDVRVGGVKRELTVMFTDIKGFTAIAEKADSNQLVQQVCDYFEALSNVIIEDKGTIDKYIGDSIMAFWGAPVVIDDPVRHAAHAALRCLELSREMNGRWVKENKPPLITRIGIHTGDAIVGNIGSSERLNYTALGDMVNMASRLVDANKAYDTSILTTEPVYQKLKDTFVLRLVDRVRFKGKAESTAIYELLAGGAKAVSFDVEVYRCEFDQAFAAYQQQKWRDAMTHFKACLLIYPQDTLAPNFIRRCEQFKSNPPPPDWDGVWDGIEK</sequence>
<dbReference type="RefSeq" id="WP_114834850.1">
    <property type="nucleotide sequence ID" value="NZ_LR699114.1"/>
</dbReference>
<dbReference type="CDD" id="cd12913">
    <property type="entry name" value="PDC1_MCP_like"/>
    <property type="match status" value="1"/>
</dbReference>
<reference evidence="9 10" key="1">
    <citation type="submission" date="2018-07" db="EMBL/GenBank/DDBJ databases">
        <title>Genomic Encyclopedia of Type Strains, Phase IV (KMG-IV): sequencing the most valuable type-strain genomes for metagenomic binning, comparative biology and taxonomic classification.</title>
        <authorList>
            <person name="Goeker M."/>
        </authorList>
    </citation>
    <scope>NUCLEOTIDE SEQUENCE [LARGE SCALE GENOMIC DNA]</scope>
    <source>
        <strain evidence="9 10">DSM 16500</strain>
    </source>
</reference>
<proteinExistence type="predicted"/>
<dbReference type="PANTHER" id="PTHR43081">
    <property type="entry name" value="ADENYLATE CYCLASE, TERMINAL-DIFFERENTIATION SPECIFIC-RELATED"/>
    <property type="match status" value="1"/>
</dbReference>
<keyword evidence="4 6" id="KW-1133">Transmembrane helix</keyword>
<dbReference type="CDD" id="cd12912">
    <property type="entry name" value="PDC2_MCP_like"/>
    <property type="match status" value="1"/>
</dbReference>
<dbReference type="AlphaFoldDB" id="A0A370GEJ2"/>
<dbReference type="GO" id="GO:0035556">
    <property type="term" value="P:intracellular signal transduction"/>
    <property type="evidence" value="ECO:0007669"/>
    <property type="project" value="InterPro"/>
</dbReference>
<dbReference type="Proteomes" id="UP000254720">
    <property type="component" value="Unassembled WGS sequence"/>
</dbReference>
<evidence type="ECO:0000256" key="1">
    <source>
        <dbReference type="ARBA" id="ARBA00004651"/>
    </source>
</evidence>
<feature type="domain" description="HAMP" evidence="8">
    <location>
        <begin position="363"/>
        <end position="416"/>
    </location>
</feature>
<evidence type="ECO:0000259" key="7">
    <source>
        <dbReference type="PROSITE" id="PS50125"/>
    </source>
</evidence>
<dbReference type="InterPro" id="IPR001054">
    <property type="entry name" value="A/G_cyclase"/>
</dbReference>
<dbReference type="PANTHER" id="PTHR43081:SF1">
    <property type="entry name" value="ADENYLATE CYCLASE, TERMINAL-DIFFERENTIATION SPECIFIC"/>
    <property type="match status" value="1"/>
</dbReference>
<gene>
    <name evidence="9" type="ORF">C8D86_1183</name>
</gene>
<keyword evidence="5 6" id="KW-0472">Membrane</keyword>
<evidence type="ECO:0000313" key="9">
    <source>
        <dbReference type="EMBL" id="RDI41680.1"/>
    </source>
</evidence>
<evidence type="ECO:0000256" key="5">
    <source>
        <dbReference type="ARBA" id="ARBA00023136"/>
    </source>
</evidence>
<feature type="transmembrane region" description="Helical" evidence="6">
    <location>
        <begin position="21"/>
        <end position="44"/>
    </location>
</feature>
<keyword evidence="2" id="KW-1003">Cell membrane</keyword>
<evidence type="ECO:0000259" key="8">
    <source>
        <dbReference type="PROSITE" id="PS50885"/>
    </source>
</evidence>
<accession>A0A370GEJ2</accession>
<dbReference type="PROSITE" id="PS50885">
    <property type="entry name" value="HAMP"/>
    <property type="match status" value="1"/>
</dbReference>
<dbReference type="Pfam" id="PF00211">
    <property type="entry name" value="Guanylate_cyc"/>
    <property type="match status" value="1"/>
</dbReference>
<dbReference type="CDD" id="cd07302">
    <property type="entry name" value="CHD"/>
    <property type="match status" value="1"/>
</dbReference>
<dbReference type="GO" id="GO:0005886">
    <property type="term" value="C:plasma membrane"/>
    <property type="evidence" value="ECO:0007669"/>
    <property type="project" value="UniProtKB-SubCell"/>
</dbReference>
<dbReference type="GO" id="GO:0004016">
    <property type="term" value="F:adenylate cyclase activity"/>
    <property type="evidence" value="ECO:0007669"/>
    <property type="project" value="UniProtKB-ARBA"/>
</dbReference>
<feature type="domain" description="Guanylate cyclase" evidence="7">
    <location>
        <begin position="443"/>
        <end position="575"/>
    </location>
</feature>
<evidence type="ECO:0000313" key="10">
    <source>
        <dbReference type="Proteomes" id="UP000254720"/>
    </source>
</evidence>
<dbReference type="Pfam" id="PF02743">
    <property type="entry name" value="dCache_1"/>
    <property type="match status" value="1"/>
</dbReference>
<keyword evidence="10" id="KW-1185">Reference proteome</keyword>
<dbReference type="SUPFAM" id="SSF55073">
    <property type="entry name" value="Nucleotide cyclase"/>
    <property type="match status" value="1"/>
</dbReference>
<dbReference type="InterPro" id="IPR033479">
    <property type="entry name" value="dCache_1"/>
</dbReference>
<dbReference type="OrthoDB" id="9806704at2"/>
<evidence type="ECO:0000256" key="2">
    <source>
        <dbReference type="ARBA" id="ARBA00022475"/>
    </source>
</evidence>
<keyword evidence="3 6" id="KW-0812">Transmembrane</keyword>
<name>A0A370GEJ2_9COXI</name>
<evidence type="ECO:0000256" key="3">
    <source>
        <dbReference type="ARBA" id="ARBA00022692"/>
    </source>
</evidence>
<dbReference type="GO" id="GO:0006171">
    <property type="term" value="P:cAMP biosynthetic process"/>
    <property type="evidence" value="ECO:0007669"/>
    <property type="project" value="TreeGrafter"/>
</dbReference>
<dbReference type="InterPro" id="IPR029787">
    <property type="entry name" value="Nucleotide_cyclase"/>
</dbReference>
<dbReference type="Gene3D" id="3.30.70.1230">
    <property type="entry name" value="Nucleotide cyclase"/>
    <property type="match status" value="1"/>
</dbReference>